<comment type="caution">
    <text evidence="12">The sequence shown here is derived from an EMBL/GenBank/DDBJ whole genome shotgun (WGS) entry which is preliminary data.</text>
</comment>
<evidence type="ECO:0000256" key="6">
    <source>
        <dbReference type="ARBA" id="ARBA00022898"/>
    </source>
</evidence>
<dbReference type="InterPro" id="IPR033939">
    <property type="entry name" value="BCAT_family"/>
</dbReference>
<comment type="catalytic activity">
    <reaction evidence="11">
        <text>L-leucine + 2-oxoglutarate = 4-methyl-2-oxopentanoate + L-glutamate</text>
        <dbReference type="Rhea" id="RHEA:18321"/>
        <dbReference type="ChEBI" id="CHEBI:16810"/>
        <dbReference type="ChEBI" id="CHEBI:17865"/>
        <dbReference type="ChEBI" id="CHEBI:29985"/>
        <dbReference type="ChEBI" id="CHEBI:57427"/>
        <dbReference type="EC" id="2.6.1.42"/>
    </reaction>
</comment>
<keyword evidence="5 11" id="KW-0808">Transferase</keyword>
<keyword evidence="13" id="KW-1185">Reference proteome</keyword>
<dbReference type="InterPro" id="IPR043131">
    <property type="entry name" value="BCAT-like_N"/>
</dbReference>
<dbReference type="Pfam" id="PF01063">
    <property type="entry name" value="Aminotran_4"/>
    <property type="match status" value="1"/>
</dbReference>
<proteinExistence type="inferred from homology"/>
<dbReference type="AlphaFoldDB" id="A0A8E0VKI4"/>
<evidence type="ECO:0000256" key="10">
    <source>
        <dbReference type="RuleBase" id="RU004516"/>
    </source>
</evidence>
<keyword evidence="6 10" id="KW-0663">Pyridoxal phosphate</keyword>
<comment type="cofactor">
    <cofactor evidence="1 10">
        <name>pyridoxal 5'-phosphate</name>
        <dbReference type="ChEBI" id="CHEBI:597326"/>
    </cofactor>
</comment>
<gene>
    <name evidence="12" type="ORF">FBUS_06369</name>
</gene>
<protein>
    <recommendedName>
        <fullName evidence="11">Branched-chain-amino-acid aminotransferase</fullName>
        <ecNumber evidence="11">2.6.1.42</ecNumber>
    </recommendedName>
</protein>
<dbReference type="PANTHER" id="PTHR11825">
    <property type="entry name" value="SUBGROUP IIII AMINOTRANSFERASE"/>
    <property type="match status" value="1"/>
</dbReference>
<feature type="modified residue" description="N6-(pyridoxal phosphate)lysine" evidence="8">
    <location>
        <position position="164"/>
    </location>
</feature>
<evidence type="ECO:0000313" key="13">
    <source>
        <dbReference type="Proteomes" id="UP000728185"/>
    </source>
</evidence>
<keyword evidence="4 11" id="KW-0028">Amino-acid biosynthesis</keyword>
<dbReference type="GO" id="GO:0009099">
    <property type="term" value="P:L-valine biosynthetic process"/>
    <property type="evidence" value="ECO:0007669"/>
    <property type="project" value="TreeGrafter"/>
</dbReference>
<comment type="similarity">
    <text evidence="2 9">Belongs to the class-IV pyridoxal-phosphate-dependent aminotransferase family.</text>
</comment>
<dbReference type="Proteomes" id="UP000728185">
    <property type="component" value="Unassembled WGS sequence"/>
</dbReference>
<name>A0A8E0VKI4_9TREM</name>
<dbReference type="InterPro" id="IPR001544">
    <property type="entry name" value="Aminotrans_IV"/>
</dbReference>
<keyword evidence="7 11" id="KW-0100">Branched-chain amino acid biosynthesis</keyword>
<evidence type="ECO:0000256" key="11">
    <source>
        <dbReference type="RuleBase" id="RU004517"/>
    </source>
</evidence>
<evidence type="ECO:0000256" key="3">
    <source>
        <dbReference type="ARBA" id="ARBA00022576"/>
    </source>
</evidence>
<evidence type="ECO:0000256" key="9">
    <source>
        <dbReference type="RuleBase" id="RU004106"/>
    </source>
</evidence>
<dbReference type="CDD" id="cd01557">
    <property type="entry name" value="BCAT_beta_family"/>
    <property type="match status" value="1"/>
</dbReference>
<keyword evidence="3 11" id="KW-0032">Aminotransferase</keyword>
<dbReference type="InterPro" id="IPR036038">
    <property type="entry name" value="Aminotransferase-like"/>
</dbReference>
<evidence type="ECO:0000256" key="8">
    <source>
        <dbReference type="PIRSR" id="PIRSR006468-1"/>
    </source>
</evidence>
<dbReference type="InterPro" id="IPR018300">
    <property type="entry name" value="Aminotrans_IV_CS"/>
</dbReference>
<evidence type="ECO:0000313" key="12">
    <source>
        <dbReference type="EMBL" id="KAA0198644.1"/>
    </source>
</evidence>
<evidence type="ECO:0000256" key="7">
    <source>
        <dbReference type="ARBA" id="ARBA00023304"/>
    </source>
</evidence>
<evidence type="ECO:0000256" key="1">
    <source>
        <dbReference type="ARBA" id="ARBA00001933"/>
    </source>
</evidence>
<dbReference type="PROSITE" id="PS00770">
    <property type="entry name" value="AA_TRANSFER_CLASS_4"/>
    <property type="match status" value="1"/>
</dbReference>
<dbReference type="InterPro" id="IPR005786">
    <property type="entry name" value="B_amino_transII"/>
</dbReference>
<dbReference type="PIRSF" id="PIRSF006468">
    <property type="entry name" value="BCAT1"/>
    <property type="match status" value="1"/>
</dbReference>
<evidence type="ECO:0000256" key="5">
    <source>
        <dbReference type="ARBA" id="ARBA00022679"/>
    </source>
</evidence>
<dbReference type="Gene3D" id="3.30.470.10">
    <property type="match status" value="1"/>
</dbReference>
<dbReference type="NCBIfam" id="TIGR01123">
    <property type="entry name" value="ilvE_II"/>
    <property type="match status" value="1"/>
</dbReference>
<reference evidence="12" key="1">
    <citation type="submission" date="2019-05" db="EMBL/GenBank/DDBJ databases">
        <title>Annotation for the trematode Fasciolopsis buski.</title>
        <authorList>
            <person name="Choi Y.-J."/>
        </authorList>
    </citation>
    <scope>NUCLEOTIDE SEQUENCE</scope>
    <source>
        <strain evidence="12">HT</strain>
        <tissue evidence="12">Whole worm</tissue>
    </source>
</reference>
<sequence length="336" mass="37623">MLVIGYNKQGWSKPEIRPFELLNLSPAMQCFHYATSCFEGFKAMRGKDGLCRLFRPDRHVQRLRTSAARICLPDFEPSELLQCIKELIKIDKNWIPSGEGEALYVRPLFAGVDPVIGVDLASEAVLFVILSPVGAYFSGTQNGVALYADPKFVRSWQGGGGAFKLSSNYAPTLYVQKFVKEKGCQTALWLYGPNENLTEAGTMNIFLYWTNENGETELVTPPLNGLILPGITRESVLELTKSWNEFPVCEKEVTMAQVLRAIKENRLHAMFGTGTACVISPVARLLYKDNIYEIKGSSEGPKTASRIYKELTDIQARNEILNLYFHVRVISSDSFV</sequence>
<evidence type="ECO:0000256" key="4">
    <source>
        <dbReference type="ARBA" id="ARBA00022605"/>
    </source>
</evidence>
<dbReference type="OrthoDB" id="1732691at2759"/>
<dbReference type="GO" id="GO:0004084">
    <property type="term" value="F:branched-chain-amino-acid transaminase activity"/>
    <property type="evidence" value="ECO:0007669"/>
    <property type="project" value="UniProtKB-EC"/>
</dbReference>
<dbReference type="EC" id="2.6.1.42" evidence="11"/>
<dbReference type="SUPFAM" id="SSF56752">
    <property type="entry name" value="D-aminoacid aminotransferase-like PLP-dependent enzymes"/>
    <property type="match status" value="1"/>
</dbReference>
<organism evidence="12 13">
    <name type="scientific">Fasciolopsis buskii</name>
    <dbReference type="NCBI Taxonomy" id="27845"/>
    <lineage>
        <taxon>Eukaryota</taxon>
        <taxon>Metazoa</taxon>
        <taxon>Spiralia</taxon>
        <taxon>Lophotrochozoa</taxon>
        <taxon>Platyhelminthes</taxon>
        <taxon>Trematoda</taxon>
        <taxon>Digenea</taxon>
        <taxon>Plagiorchiida</taxon>
        <taxon>Echinostomata</taxon>
        <taxon>Echinostomatoidea</taxon>
        <taxon>Fasciolidae</taxon>
        <taxon>Fasciolopsis</taxon>
    </lineage>
</organism>
<comment type="catalytic activity">
    <reaction evidence="11">
        <text>L-isoleucine + 2-oxoglutarate = (S)-3-methyl-2-oxopentanoate + L-glutamate</text>
        <dbReference type="Rhea" id="RHEA:24801"/>
        <dbReference type="ChEBI" id="CHEBI:16810"/>
        <dbReference type="ChEBI" id="CHEBI:29985"/>
        <dbReference type="ChEBI" id="CHEBI:35146"/>
        <dbReference type="ChEBI" id="CHEBI:58045"/>
        <dbReference type="EC" id="2.6.1.42"/>
    </reaction>
</comment>
<evidence type="ECO:0000256" key="2">
    <source>
        <dbReference type="ARBA" id="ARBA00009320"/>
    </source>
</evidence>
<dbReference type="PANTHER" id="PTHR11825:SF44">
    <property type="entry name" value="BRANCHED-CHAIN-AMINO-ACID AMINOTRANSFERASE"/>
    <property type="match status" value="1"/>
</dbReference>
<dbReference type="Gene3D" id="3.20.10.10">
    <property type="entry name" value="D-amino Acid Aminotransferase, subunit A, domain 2"/>
    <property type="match status" value="1"/>
</dbReference>
<accession>A0A8E0VKI4</accession>
<dbReference type="EMBL" id="LUCM01001595">
    <property type="protein sequence ID" value="KAA0198644.1"/>
    <property type="molecule type" value="Genomic_DNA"/>
</dbReference>
<dbReference type="InterPro" id="IPR043132">
    <property type="entry name" value="BCAT-like_C"/>
</dbReference>
<dbReference type="GO" id="GO:0009098">
    <property type="term" value="P:L-leucine biosynthetic process"/>
    <property type="evidence" value="ECO:0007669"/>
    <property type="project" value="TreeGrafter"/>
</dbReference>
<dbReference type="GO" id="GO:0005739">
    <property type="term" value="C:mitochondrion"/>
    <property type="evidence" value="ECO:0007669"/>
    <property type="project" value="TreeGrafter"/>
</dbReference>
<comment type="catalytic activity">
    <reaction evidence="11">
        <text>L-valine + 2-oxoglutarate = 3-methyl-2-oxobutanoate + L-glutamate</text>
        <dbReference type="Rhea" id="RHEA:24813"/>
        <dbReference type="ChEBI" id="CHEBI:11851"/>
        <dbReference type="ChEBI" id="CHEBI:16810"/>
        <dbReference type="ChEBI" id="CHEBI:29985"/>
        <dbReference type="ChEBI" id="CHEBI:57762"/>
        <dbReference type="EC" id="2.6.1.42"/>
    </reaction>
</comment>